<dbReference type="KEGG" id="ape:APE_1235"/>
<keyword evidence="1" id="KW-0051">Antiviral defense</keyword>
<evidence type="ECO:0000256" key="1">
    <source>
        <dbReference type="ARBA" id="ARBA00023118"/>
    </source>
</evidence>
<dbReference type="InterPro" id="IPR010154">
    <property type="entry name" value="CRISPR-assoc_Cas7/Cst2/DevR"/>
</dbReference>
<proteinExistence type="predicted"/>
<sequence>MAYVRVAGRVRVNVAVLTGHGTAGNYSMHARARVYCCGDSSKVYEVPVLTGNSLKHWHAYYAAQVYQALGGSMLNELCKRGIGLRGYNVDTNLEGERRLATRESEAIKDFCNDLHGFLIAERGRQLKRDSLARFSFAIPVLNNEVLENIEKFSVTHNRVDPLQRRRAGEESNSQETGATEMMVFKQEYSSGLYGISASFDLEYLCRPLYESEEGGSACDEEERMRRARASLLALAYLLGGAASKQARALPIAMVEELVVAVCNKPVPNAVHGSYENYVEKTASLLKSVTESLGDGASCILHCYPEGICGGYGSDKLKIKEYRDLGTLLKEAADHASELVGGYGGKEA</sequence>
<dbReference type="GeneID" id="1445882"/>
<evidence type="ECO:0000313" key="3">
    <source>
        <dbReference type="EMBL" id="BAA80224.1"/>
    </source>
</evidence>
<dbReference type="PIR" id="B72596">
    <property type="entry name" value="B72596"/>
</dbReference>
<accession>Q9YCM3</accession>
<reference evidence="3 4" key="1">
    <citation type="journal article" date="1999" name="DNA Res.">
        <title>Complete genome sequence of an aerobic hyper-thermophilic crenarchaeon, Aeropyrum pernix K1.</title>
        <authorList>
            <person name="Kawarabayasi Y."/>
            <person name="Hino Y."/>
            <person name="Horikawa H."/>
            <person name="Yamazaki S."/>
            <person name="Haikawa Y."/>
            <person name="Jin-no K."/>
            <person name="Takahashi M."/>
            <person name="Sekine M."/>
            <person name="Baba S."/>
            <person name="Ankai A."/>
            <person name="Kosugi H."/>
            <person name="Hosoyama A."/>
            <person name="Fukui S."/>
            <person name="Nagai Y."/>
            <person name="Nishijima K."/>
            <person name="Nakazawa H."/>
            <person name="Takamiya M."/>
            <person name="Masuda S."/>
            <person name="Funahashi T."/>
            <person name="Tanaka T."/>
            <person name="Kudoh Y."/>
            <person name="Yamazaki J."/>
            <person name="Kushida N."/>
            <person name="Oguchi A."/>
            <person name="Aoki K."/>
            <person name="Kubota K."/>
            <person name="Nakamura Y."/>
            <person name="Nomura N."/>
            <person name="Sako Y."/>
            <person name="Kikuchi H."/>
        </authorList>
    </citation>
    <scope>NUCLEOTIDE SEQUENCE [LARGE SCALE GENOMIC DNA]</scope>
    <source>
        <strain evidence="4">ATCC 700893 / DSM 11879 / JCM 9820 / NBRC 100138 / K1</strain>
    </source>
</reference>
<dbReference type="Proteomes" id="UP000002518">
    <property type="component" value="Chromosome"/>
</dbReference>
<dbReference type="EMBL" id="BA000002">
    <property type="protein sequence ID" value="BAA80224.1"/>
    <property type="molecule type" value="Genomic_DNA"/>
</dbReference>
<dbReference type="STRING" id="272557.APE_1235"/>
<dbReference type="NCBIfam" id="TIGR02583">
    <property type="entry name" value="DevR_archaea"/>
    <property type="match status" value="1"/>
</dbReference>
<dbReference type="GO" id="GO:0051607">
    <property type="term" value="P:defense response to virus"/>
    <property type="evidence" value="ECO:0007669"/>
    <property type="project" value="UniProtKB-KW"/>
</dbReference>
<keyword evidence="4" id="KW-1185">Reference proteome</keyword>
<dbReference type="NCBIfam" id="TIGR01875">
    <property type="entry name" value="cas_MJ0381"/>
    <property type="match status" value="1"/>
</dbReference>
<dbReference type="InterPro" id="IPR002764">
    <property type="entry name" value="Cas7/Cst2/DevR_sub_I-a/Apern"/>
</dbReference>
<dbReference type="CDD" id="cd09685">
    <property type="entry name" value="Cas7_I-A"/>
    <property type="match status" value="1"/>
</dbReference>
<dbReference type="SMR" id="Q9YCM3"/>
<evidence type="ECO:0000313" key="4">
    <source>
        <dbReference type="Proteomes" id="UP000002518"/>
    </source>
</evidence>
<evidence type="ECO:0000256" key="2">
    <source>
        <dbReference type="ARBA" id="ARBA00025626"/>
    </source>
</evidence>
<dbReference type="PATRIC" id="fig|272557.25.peg.850"/>
<dbReference type="PANTHER" id="PTHR37459:SF1">
    <property type="entry name" value="CRISPR-ASSOCIATED PROTEIN CAS7_CST2_DEVR"/>
    <property type="match status" value="1"/>
</dbReference>
<gene>
    <name evidence="3" type="ordered locus">APE_1235</name>
</gene>
<dbReference type="EnsemblBacteria" id="BAA80224">
    <property type="protein sequence ID" value="BAA80224"/>
    <property type="gene ID" value="APE_1235"/>
</dbReference>
<dbReference type="eggNOG" id="arCOG03617">
    <property type="taxonomic scope" value="Archaea"/>
</dbReference>
<dbReference type="Pfam" id="PF01905">
    <property type="entry name" value="DevR"/>
    <property type="match status" value="1"/>
</dbReference>
<dbReference type="AlphaFoldDB" id="Q9YCM3"/>
<dbReference type="PANTHER" id="PTHR37459">
    <property type="match status" value="1"/>
</dbReference>
<dbReference type="InterPro" id="IPR052681">
    <property type="entry name" value="CRISPR-Cas7/Cst2/DevR"/>
</dbReference>
<name>Q9YCM3_AERPE</name>
<comment type="function">
    <text evidence="2">CRISPR (clustered regularly interspaced short palindromic repeat) is an adaptive immune system that provides protection against mobile genetic elements (viruses, transposable elements and conjugative plasmids). CRISPR clusters contain spacers, sequences complementary to antecedent mobile elements, and target invading nucleic acids. CRISPR clusters are transcribed and processed into CRISPR RNA (crRNA).</text>
</comment>
<dbReference type="RefSeq" id="WP_010866248.1">
    <property type="nucleotide sequence ID" value="NC_000854.2"/>
</dbReference>
<organism evidence="3 4">
    <name type="scientific">Aeropyrum pernix (strain ATCC 700893 / DSM 11879 / JCM 9820 / NBRC 100138 / K1)</name>
    <dbReference type="NCBI Taxonomy" id="272557"/>
    <lineage>
        <taxon>Archaea</taxon>
        <taxon>Thermoproteota</taxon>
        <taxon>Thermoprotei</taxon>
        <taxon>Desulfurococcales</taxon>
        <taxon>Desulfurococcaceae</taxon>
        <taxon>Aeropyrum</taxon>
    </lineage>
</organism>
<protein>
    <submittedName>
        <fullName evidence="3">CRISPR-associated negative autoregulator</fullName>
    </submittedName>
</protein>